<evidence type="ECO:0000256" key="1">
    <source>
        <dbReference type="SAM" id="Phobius"/>
    </source>
</evidence>
<name>A0A3B1E7R9_9ZZZZ</name>
<dbReference type="GO" id="GO:0047360">
    <property type="term" value="F:undecaprenyl-phosphate galactose phosphotransferase activity"/>
    <property type="evidence" value="ECO:0007669"/>
    <property type="project" value="UniProtKB-EC"/>
</dbReference>
<dbReference type="EMBL" id="UOGK01000310">
    <property type="protein sequence ID" value="VAX39957.1"/>
    <property type="molecule type" value="Genomic_DNA"/>
</dbReference>
<dbReference type="PANTHER" id="PTHR30576:SF10">
    <property type="entry name" value="SLL5057 PROTEIN"/>
    <property type="match status" value="1"/>
</dbReference>
<accession>A0A3B1E7R9</accession>
<gene>
    <name evidence="3" type="ORF">MNBD_PLANCTO03-1347</name>
</gene>
<reference evidence="3" key="1">
    <citation type="submission" date="2018-06" db="EMBL/GenBank/DDBJ databases">
        <authorList>
            <person name="Zhirakovskaya E."/>
        </authorList>
    </citation>
    <scope>NUCLEOTIDE SEQUENCE</scope>
</reference>
<keyword evidence="1" id="KW-1133">Transmembrane helix</keyword>
<organism evidence="3">
    <name type="scientific">hydrothermal vent metagenome</name>
    <dbReference type="NCBI Taxonomy" id="652676"/>
    <lineage>
        <taxon>unclassified sequences</taxon>
        <taxon>metagenomes</taxon>
        <taxon>ecological metagenomes</taxon>
    </lineage>
</organism>
<evidence type="ECO:0000259" key="2">
    <source>
        <dbReference type="Pfam" id="PF02397"/>
    </source>
</evidence>
<dbReference type="EC" id="2.7.8.6" evidence="3"/>
<evidence type="ECO:0000313" key="3">
    <source>
        <dbReference type="EMBL" id="VAX39957.1"/>
    </source>
</evidence>
<protein>
    <submittedName>
        <fullName evidence="3">Undecaprenyl-phosphate galactosephosphotransferase</fullName>
        <ecNumber evidence="3">2.7.8.6</ecNumber>
    </submittedName>
</protein>
<dbReference type="Pfam" id="PF02397">
    <property type="entry name" value="Bac_transf"/>
    <property type="match status" value="1"/>
</dbReference>
<sequence>MPATPATHPETEPTAPVWGAAPLALHDRVWASRGVQVIRPGGREVHPDGPVLYLLLAPSAMLEFDLDPVIKRLHWMKPRAVRMRVVDRYEQPYRERVLADREGRLTEIRREYFQQTAATARAWITDEPSIARQWHEAKSPRDALDRMRRYTRARETAPLAIEGTVQYSHSGHGAQRWLQAAAPDWHRASAVFEHVYEFAPGVWAHETADIAPDARFVGSVWIGAGRTIEPGAIVVGPAAMHDDPAGPRLTLQPVPWEFVKSPHWELPSIIDPNADLRRMAKRLFDIVFSICVLLAFAPMFPIIMLLIYLEDGRPFFFPHIRQTLGGRDFPCYKFRSMCRDAERIKQELAKANLVDGPQFFIPEDEDPRVLKIGRFLRKYKLDEFPQFWNVLLGHMSVVGPRPSPDKENQYCPAWREARLSVRPGITGLWQVRRTREPLTDFQEWIRYDLEYTKHQSLGRDLWIIFQTAKQIVF</sequence>
<keyword evidence="3" id="KW-0808">Transferase</keyword>
<dbReference type="PANTHER" id="PTHR30576">
    <property type="entry name" value="COLANIC BIOSYNTHESIS UDP-GLUCOSE LIPID CARRIER TRANSFERASE"/>
    <property type="match status" value="1"/>
</dbReference>
<feature type="transmembrane region" description="Helical" evidence="1">
    <location>
        <begin position="286"/>
        <end position="309"/>
    </location>
</feature>
<keyword evidence="1" id="KW-0812">Transmembrane</keyword>
<keyword evidence="1" id="KW-0472">Membrane</keyword>
<feature type="domain" description="Bacterial sugar transferase" evidence="2">
    <location>
        <begin position="281"/>
        <end position="472"/>
    </location>
</feature>
<dbReference type="InterPro" id="IPR003362">
    <property type="entry name" value="Bact_transf"/>
</dbReference>
<proteinExistence type="predicted"/>
<dbReference type="AlphaFoldDB" id="A0A3B1E7R9"/>